<dbReference type="PANTHER" id="PTHR33795:SF1">
    <property type="entry name" value="INSERTION ELEMENT IS150 PROTEIN INSJ"/>
    <property type="match status" value="1"/>
</dbReference>
<dbReference type="InterPro" id="IPR036388">
    <property type="entry name" value="WH-like_DNA-bd_sf"/>
</dbReference>
<dbReference type="EMBL" id="FWXI01000015">
    <property type="protein sequence ID" value="SMC95496.1"/>
    <property type="molecule type" value="Genomic_DNA"/>
</dbReference>
<dbReference type="Pfam" id="PF01527">
    <property type="entry name" value="HTH_Tnp_1"/>
    <property type="match status" value="1"/>
</dbReference>
<reference evidence="4 5" key="1">
    <citation type="submission" date="2017-04" db="EMBL/GenBank/DDBJ databases">
        <authorList>
            <person name="Afonso C.L."/>
            <person name="Miller P.J."/>
            <person name="Scott M.A."/>
            <person name="Spackman E."/>
            <person name="Goraichik I."/>
            <person name="Dimitrov K.M."/>
            <person name="Suarez D.L."/>
            <person name="Swayne D.E."/>
        </authorList>
    </citation>
    <scope>NUCLEOTIDE SEQUENCE [LARGE SCALE GENOMIC DNA]</scope>
    <source>
        <strain evidence="4 5">DSM 5090</strain>
    </source>
</reference>
<evidence type="ECO:0000313" key="4">
    <source>
        <dbReference type="EMBL" id="SMC95496.1"/>
    </source>
</evidence>
<dbReference type="GO" id="GO:0043565">
    <property type="term" value="F:sequence-specific DNA binding"/>
    <property type="evidence" value="ECO:0007669"/>
    <property type="project" value="InterPro"/>
</dbReference>
<dbReference type="GO" id="GO:0006313">
    <property type="term" value="P:DNA transposition"/>
    <property type="evidence" value="ECO:0007669"/>
    <property type="project" value="InterPro"/>
</dbReference>
<keyword evidence="2" id="KW-0175">Coiled coil</keyword>
<dbReference type="InterPro" id="IPR055247">
    <property type="entry name" value="InsJ-like_HTH"/>
</dbReference>
<evidence type="ECO:0000256" key="2">
    <source>
        <dbReference type="SAM" id="Coils"/>
    </source>
</evidence>
<dbReference type="OrthoDB" id="1663931at2"/>
<name>A0A1W2DEL4_9FIRM</name>
<dbReference type="Proteomes" id="UP000192738">
    <property type="component" value="Unassembled WGS sequence"/>
</dbReference>
<proteinExistence type="inferred from homology"/>
<dbReference type="SUPFAM" id="SSF48295">
    <property type="entry name" value="TrpR-like"/>
    <property type="match status" value="3"/>
</dbReference>
<feature type="coiled-coil region" evidence="2">
    <location>
        <begin position="185"/>
        <end position="219"/>
    </location>
</feature>
<organism evidence="4 5">
    <name type="scientific">Sporomusa malonica</name>
    <dbReference type="NCBI Taxonomy" id="112901"/>
    <lineage>
        <taxon>Bacteria</taxon>
        <taxon>Bacillati</taxon>
        <taxon>Bacillota</taxon>
        <taxon>Negativicutes</taxon>
        <taxon>Selenomonadales</taxon>
        <taxon>Sporomusaceae</taxon>
        <taxon>Sporomusa</taxon>
    </lineage>
</organism>
<feature type="domain" description="Insertion element IS150 protein InsJ-like helix-turn-helix" evidence="3">
    <location>
        <begin position="132"/>
        <end position="184"/>
    </location>
</feature>
<dbReference type="RefSeq" id="WP_084576963.1">
    <property type="nucleotide sequence ID" value="NZ_CP155572.1"/>
</dbReference>
<evidence type="ECO:0000313" key="5">
    <source>
        <dbReference type="Proteomes" id="UP000192738"/>
    </source>
</evidence>
<sequence>MSKNFSVSYEERVRAIEKYLRHEASLNHLAKQLKVSHGAIKQWLITYQSLGPAGLMETSRNMRYSSSMKEAAVMDYLAGAGSYIELCKKYGIKSTRQLRNWVSKYNGHEKLKSSGTGGVPIMTKGRKTSYEERVEIVKYCIEQQNDYAKTAQKYRVSYQQVYSWTTKYETNGVEALQDKRGKRKTLDKMSEIEQLKAENKLLEAKNKRQQMEIDFLKKLEEIERRRF</sequence>
<evidence type="ECO:0000256" key="1">
    <source>
        <dbReference type="ARBA" id="ARBA00038232"/>
    </source>
</evidence>
<dbReference type="InterPro" id="IPR010921">
    <property type="entry name" value="Trp_repressor/repl_initiator"/>
</dbReference>
<keyword evidence="5" id="KW-1185">Reference proteome</keyword>
<dbReference type="PANTHER" id="PTHR33795">
    <property type="entry name" value="INSERTION ELEMENT IS150 PROTEIN INSJ"/>
    <property type="match status" value="1"/>
</dbReference>
<protein>
    <submittedName>
        <fullName evidence="4">Transposase and inactivated derivatives</fullName>
    </submittedName>
</protein>
<dbReference type="InterPro" id="IPR052057">
    <property type="entry name" value="IS150/IS1296_orfA-like"/>
</dbReference>
<accession>A0A1W2DEL4</accession>
<evidence type="ECO:0000259" key="3">
    <source>
        <dbReference type="Pfam" id="PF13518"/>
    </source>
</evidence>
<dbReference type="InterPro" id="IPR002514">
    <property type="entry name" value="Transposase_8"/>
</dbReference>
<dbReference type="Gene3D" id="1.10.10.10">
    <property type="entry name" value="Winged helix-like DNA-binding domain superfamily/Winged helix DNA-binding domain"/>
    <property type="match status" value="2"/>
</dbReference>
<comment type="similarity">
    <text evidence="1">Belongs to the IS150/IS1296 orfA family.</text>
</comment>
<gene>
    <name evidence="4" type="ORF">SAMN04488500_1156</name>
</gene>
<dbReference type="STRING" id="112901.SAMN04488500_1156"/>
<dbReference type="Pfam" id="PF13518">
    <property type="entry name" value="HTH_28"/>
    <property type="match status" value="1"/>
</dbReference>
<dbReference type="AlphaFoldDB" id="A0A1W2DEL4"/>
<dbReference type="GO" id="GO:0004803">
    <property type="term" value="F:transposase activity"/>
    <property type="evidence" value="ECO:0007669"/>
    <property type="project" value="InterPro"/>
</dbReference>